<dbReference type="SUPFAM" id="SSF53474">
    <property type="entry name" value="alpha/beta-Hydrolases"/>
    <property type="match status" value="1"/>
</dbReference>
<sequence length="494" mass="56248">MASLSSSLLVILVFVITPASSAAAASVRTYLPGTFVRSSLKKVAKNAKPKLPYEVHYFPQNLDHFTFQPKSYKIFYQKYLINSQFWKKGSPIFVYTGNEGDIDWFAANTGFLLDIAPKFRALLVFIEHRFYGESMPFGKHSYRSAKTLGYLNSQQALADFALLIRSLKQNLSSEGSPVVVFGGSYGGMLAAWFRLKYPHIAIGALASSAPILQFDTITPWSSFYDGVSKDFKDVSLNCYQVIKDSWAELEAFSKQGLDELSRDFRACKKVRSIYSARDWLWDAFVYTTMMNYPTASNFMKPLPAYPVKEMCKIIDRSPPEATKLTRVFEAASLYYNHSRSEKCFELENETDDHGLHGWDWQACTEMVMPMTISNESMFPPSSFSYKDFSDNCKKDFGVTPRQHWITTEFGGSNIEHVLKRFGSNIIFSSGLQDPWSRGSVLKNISASIVALVAEEGAHHTDLRAATKDDPQWLIEQRKQEVEIIRKWISDYYYD</sequence>
<keyword evidence="2" id="KW-0645">Protease</keyword>
<dbReference type="PANTHER" id="PTHR11010">
    <property type="entry name" value="PROTEASE S28 PRO-X CARBOXYPEPTIDASE-RELATED"/>
    <property type="match status" value="1"/>
</dbReference>
<protein>
    <submittedName>
        <fullName evidence="7">Alpha/beta-Hydrolases superfamily protein</fullName>
    </submittedName>
</protein>
<dbReference type="Pfam" id="PF05577">
    <property type="entry name" value="Peptidase_S28"/>
    <property type="match status" value="1"/>
</dbReference>
<dbReference type="GO" id="GO:0070008">
    <property type="term" value="F:serine-type exopeptidase activity"/>
    <property type="evidence" value="ECO:0007669"/>
    <property type="project" value="InterPro"/>
</dbReference>
<evidence type="ECO:0000313" key="8">
    <source>
        <dbReference type="Proteomes" id="UP001153555"/>
    </source>
</evidence>
<proteinExistence type="inferred from homology"/>
<organism evidence="7 8">
    <name type="scientific">Striga hermonthica</name>
    <name type="common">Purple witchweed</name>
    <name type="synonym">Buchnera hermonthica</name>
    <dbReference type="NCBI Taxonomy" id="68872"/>
    <lineage>
        <taxon>Eukaryota</taxon>
        <taxon>Viridiplantae</taxon>
        <taxon>Streptophyta</taxon>
        <taxon>Embryophyta</taxon>
        <taxon>Tracheophyta</taxon>
        <taxon>Spermatophyta</taxon>
        <taxon>Magnoliopsida</taxon>
        <taxon>eudicotyledons</taxon>
        <taxon>Gunneridae</taxon>
        <taxon>Pentapetalae</taxon>
        <taxon>asterids</taxon>
        <taxon>lamiids</taxon>
        <taxon>Lamiales</taxon>
        <taxon>Orobanchaceae</taxon>
        <taxon>Buchnereae</taxon>
        <taxon>Striga</taxon>
    </lineage>
</organism>
<evidence type="ECO:0000256" key="2">
    <source>
        <dbReference type="ARBA" id="ARBA00022670"/>
    </source>
</evidence>
<evidence type="ECO:0000256" key="3">
    <source>
        <dbReference type="ARBA" id="ARBA00022729"/>
    </source>
</evidence>
<evidence type="ECO:0000256" key="5">
    <source>
        <dbReference type="ARBA" id="ARBA00023180"/>
    </source>
</evidence>
<keyword evidence="8" id="KW-1185">Reference proteome</keyword>
<dbReference type="InterPro" id="IPR042269">
    <property type="entry name" value="Ser_carbopepase_S28_SKS"/>
</dbReference>
<dbReference type="GO" id="GO:0006508">
    <property type="term" value="P:proteolysis"/>
    <property type="evidence" value="ECO:0007669"/>
    <property type="project" value="UniProtKB-KW"/>
</dbReference>
<evidence type="ECO:0000256" key="6">
    <source>
        <dbReference type="SAM" id="SignalP"/>
    </source>
</evidence>
<dbReference type="InterPro" id="IPR008758">
    <property type="entry name" value="Peptidase_S28"/>
</dbReference>
<evidence type="ECO:0000256" key="4">
    <source>
        <dbReference type="ARBA" id="ARBA00022801"/>
    </source>
</evidence>
<keyword evidence="3 6" id="KW-0732">Signal</keyword>
<reference evidence="7" key="1">
    <citation type="submission" date="2019-12" db="EMBL/GenBank/DDBJ databases">
        <authorList>
            <person name="Scholes J."/>
        </authorList>
    </citation>
    <scope>NUCLEOTIDE SEQUENCE</scope>
</reference>
<dbReference type="FunFam" id="1.20.120.980:FF:000001">
    <property type="entry name" value="Dipeptidyl peptidase 7"/>
    <property type="match status" value="1"/>
</dbReference>
<evidence type="ECO:0000313" key="7">
    <source>
        <dbReference type="EMBL" id="CAA0813480.1"/>
    </source>
</evidence>
<feature type="chain" id="PRO_5040166604" evidence="6">
    <location>
        <begin position="25"/>
        <end position="494"/>
    </location>
</feature>
<dbReference type="Gene3D" id="1.20.120.980">
    <property type="entry name" value="Serine carboxypeptidase S28, SKS domain"/>
    <property type="match status" value="1"/>
</dbReference>
<accession>A0A9N7MQN9</accession>
<dbReference type="Proteomes" id="UP001153555">
    <property type="component" value="Unassembled WGS sequence"/>
</dbReference>
<dbReference type="InterPro" id="IPR029058">
    <property type="entry name" value="AB_hydrolase_fold"/>
</dbReference>
<gene>
    <name evidence="7" type="ORF">SHERM_14039</name>
</gene>
<feature type="signal peptide" evidence="6">
    <location>
        <begin position="1"/>
        <end position="24"/>
    </location>
</feature>
<keyword evidence="4" id="KW-0378">Hydrolase</keyword>
<comment type="caution">
    <text evidence="7">The sequence shown here is derived from an EMBL/GenBank/DDBJ whole genome shotgun (WGS) entry which is preliminary data.</text>
</comment>
<name>A0A9N7MQN9_STRHE</name>
<evidence type="ECO:0000256" key="1">
    <source>
        <dbReference type="ARBA" id="ARBA00011079"/>
    </source>
</evidence>
<dbReference type="PANTHER" id="PTHR11010:SF31">
    <property type="entry name" value="ALPHA_BETA-HYDROLASES SUPERFAMILY PROTEIN"/>
    <property type="match status" value="1"/>
</dbReference>
<dbReference type="EMBL" id="CACSLK010011313">
    <property type="protein sequence ID" value="CAA0813480.1"/>
    <property type="molecule type" value="Genomic_DNA"/>
</dbReference>
<dbReference type="Gene3D" id="3.40.50.1820">
    <property type="entry name" value="alpha/beta hydrolase"/>
    <property type="match status" value="1"/>
</dbReference>
<dbReference type="GO" id="GO:0008239">
    <property type="term" value="F:dipeptidyl-peptidase activity"/>
    <property type="evidence" value="ECO:0007669"/>
    <property type="project" value="TreeGrafter"/>
</dbReference>
<dbReference type="AlphaFoldDB" id="A0A9N7MQN9"/>
<comment type="similarity">
    <text evidence="1">Belongs to the peptidase S28 family.</text>
</comment>
<dbReference type="OrthoDB" id="2130629at2759"/>
<keyword evidence="5" id="KW-0325">Glycoprotein</keyword>